<reference evidence="2 3" key="1">
    <citation type="journal article" date="2019" name="Int. J. Syst. Evol. Microbiol.">
        <title>The Global Catalogue of Microorganisms (GCM) 10K type strain sequencing project: providing services to taxonomists for standard genome sequencing and annotation.</title>
        <authorList>
            <consortium name="The Broad Institute Genomics Platform"/>
            <consortium name="The Broad Institute Genome Sequencing Center for Infectious Disease"/>
            <person name="Wu L."/>
            <person name="Ma J."/>
        </authorList>
    </citation>
    <scope>NUCLEOTIDE SEQUENCE [LARGE SCALE GENOMIC DNA]</scope>
    <source>
        <strain evidence="2 3">JCM 14924</strain>
    </source>
</reference>
<protein>
    <submittedName>
        <fullName evidence="2">Uncharacterized protein</fullName>
    </submittedName>
</protein>
<keyword evidence="1" id="KW-1133">Transmembrane helix</keyword>
<keyword evidence="1" id="KW-0472">Membrane</keyword>
<dbReference type="EMBL" id="BAAAOQ010000002">
    <property type="protein sequence ID" value="GAA2191862.1"/>
    <property type="molecule type" value="Genomic_DNA"/>
</dbReference>
<gene>
    <name evidence="2" type="ORF">GCM10009787_06940</name>
</gene>
<feature type="transmembrane region" description="Helical" evidence="1">
    <location>
        <begin position="6"/>
        <end position="29"/>
    </location>
</feature>
<sequence length="109" mass="12415">MDSNVSAALIAGGTALVVSVVGGMISWRLERGRLREELRTEFMAEETISELLLHQRWPLRSFAKIKHHIGGFADDELRQLLVRAGAVRFKDDNGEEMWGLRVRNQDRLN</sequence>
<dbReference type="RefSeq" id="WP_063808555.1">
    <property type="nucleotide sequence ID" value="NZ_BAAAOQ010000002.1"/>
</dbReference>
<accession>A0ABN3BBL1</accession>
<comment type="caution">
    <text evidence="2">The sequence shown here is derived from an EMBL/GenBank/DDBJ whole genome shotgun (WGS) entry which is preliminary data.</text>
</comment>
<evidence type="ECO:0000313" key="3">
    <source>
        <dbReference type="Proteomes" id="UP001501391"/>
    </source>
</evidence>
<name>A0ABN3BBL1_9ACTN</name>
<proteinExistence type="predicted"/>
<keyword evidence="3" id="KW-1185">Reference proteome</keyword>
<evidence type="ECO:0000256" key="1">
    <source>
        <dbReference type="SAM" id="Phobius"/>
    </source>
</evidence>
<organism evidence="2 3">
    <name type="scientific">Streptomyces bangladeshensis</name>
    <dbReference type="NCBI Taxonomy" id="295352"/>
    <lineage>
        <taxon>Bacteria</taxon>
        <taxon>Bacillati</taxon>
        <taxon>Actinomycetota</taxon>
        <taxon>Actinomycetes</taxon>
        <taxon>Kitasatosporales</taxon>
        <taxon>Streptomycetaceae</taxon>
        <taxon>Streptomyces</taxon>
    </lineage>
</organism>
<evidence type="ECO:0000313" key="2">
    <source>
        <dbReference type="EMBL" id="GAA2191862.1"/>
    </source>
</evidence>
<keyword evidence="1" id="KW-0812">Transmembrane</keyword>
<dbReference type="Proteomes" id="UP001501391">
    <property type="component" value="Unassembled WGS sequence"/>
</dbReference>